<dbReference type="Pfam" id="PF07715">
    <property type="entry name" value="Plug"/>
    <property type="match status" value="1"/>
</dbReference>
<dbReference type="SUPFAM" id="SSF56935">
    <property type="entry name" value="Porins"/>
    <property type="match status" value="1"/>
</dbReference>
<comment type="caution">
    <text evidence="13">The sequence shown here is derived from an EMBL/GenBank/DDBJ whole genome shotgun (WGS) entry which is preliminary data.</text>
</comment>
<feature type="signal peptide" evidence="10">
    <location>
        <begin position="1"/>
        <end position="23"/>
    </location>
</feature>
<dbReference type="GO" id="GO:0009279">
    <property type="term" value="C:cell outer membrane"/>
    <property type="evidence" value="ECO:0007669"/>
    <property type="project" value="UniProtKB-SubCell"/>
</dbReference>
<comment type="subcellular location">
    <subcellularLocation>
        <location evidence="1 8">Cell outer membrane</location>
        <topology evidence="1 8">Multi-pass membrane protein</topology>
    </subcellularLocation>
</comment>
<evidence type="ECO:0000256" key="6">
    <source>
        <dbReference type="ARBA" id="ARBA00023136"/>
    </source>
</evidence>
<evidence type="ECO:0000256" key="4">
    <source>
        <dbReference type="ARBA" id="ARBA00022692"/>
    </source>
</evidence>
<feature type="domain" description="TonB-dependent receptor-like beta-barrel" evidence="11">
    <location>
        <begin position="419"/>
        <end position="824"/>
    </location>
</feature>
<feature type="chain" id="PRO_5024429556" evidence="10">
    <location>
        <begin position="24"/>
        <end position="1039"/>
    </location>
</feature>
<dbReference type="NCBIfam" id="TIGR04056">
    <property type="entry name" value="OMP_RagA_SusC"/>
    <property type="match status" value="1"/>
</dbReference>
<dbReference type="Pfam" id="PF13715">
    <property type="entry name" value="CarbopepD_reg_2"/>
    <property type="match status" value="1"/>
</dbReference>
<evidence type="ECO:0000256" key="2">
    <source>
        <dbReference type="ARBA" id="ARBA00022448"/>
    </source>
</evidence>
<keyword evidence="13" id="KW-0675">Receptor</keyword>
<comment type="similarity">
    <text evidence="8 9">Belongs to the TonB-dependent receptor family.</text>
</comment>
<keyword evidence="4 8" id="KW-0812">Transmembrane</keyword>
<evidence type="ECO:0000256" key="7">
    <source>
        <dbReference type="ARBA" id="ARBA00023237"/>
    </source>
</evidence>
<dbReference type="SUPFAM" id="SSF49464">
    <property type="entry name" value="Carboxypeptidase regulatory domain-like"/>
    <property type="match status" value="1"/>
</dbReference>
<dbReference type="InterPro" id="IPR023996">
    <property type="entry name" value="TonB-dep_OMP_SusC/RagA"/>
</dbReference>
<dbReference type="InterPro" id="IPR036942">
    <property type="entry name" value="Beta-barrel_TonB_sf"/>
</dbReference>
<evidence type="ECO:0000259" key="12">
    <source>
        <dbReference type="Pfam" id="PF07715"/>
    </source>
</evidence>
<dbReference type="Gene3D" id="2.170.130.10">
    <property type="entry name" value="TonB-dependent receptor, plug domain"/>
    <property type="match status" value="1"/>
</dbReference>
<dbReference type="RefSeq" id="WP_150088863.1">
    <property type="nucleotide sequence ID" value="NZ_VWSF01000009.1"/>
</dbReference>
<keyword evidence="5 9" id="KW-0798">TonB box</keyword>
<dbReference type="Pfam" id="PF00593">
    <property type="entry name" value="TonB_dep_Rec_b-barrel"/>
    <property type="match status" value="1"/>
</dbReference>
<protein>
    <submittedName>
        <fullName evidence="13">TonB-dependent receptor</fullName>
    </submittedName>
</protein>
<evidence type="ECO:0000256" key="9">
    <source>
        <dbReference type="RuleBase" id="RU003357"/>
    </source>
</evidence>
<dbReference type="Gene3D" id="2.60.40.1120">
    <property type="entry name" value="Carboxypeptidase-like, regulatory domain"/>
    <property type="match status" value="1"/>
</dbReference>
<evidence type="ECO:0000256" key="3">
    <source>
        <dbReference type="ARBA" id="ARBA00022452"/>
    </source>
</evidence>
<evidence type="ECO:0000256" key="1">
    <source>
        <dbReference type="ARBA" id="ARBA00004571"/>
    </source>
</evidence>
<evidence type="ECO:0000256" key="5">
    <source>
        <dbReference type="ARBA" id="ARBA00023077"/>
    </source>
</evidence>
<keyword evidence="2 8" id="KW-0813">Transport</keyword>
<accession>A0A5M6DBR0</accession>
<evidence type="ECO:0000313" key="13">
    <source>
        <dbReference type="EMBL" id="KAA5544981.1"/>
    </source>
</evidence>
<gene>
    <name evidence="13" type="ORF">F0145_13065</name>
</gene>
<dbReference type="InterPro" id="IPR008969">
    <property type="entry name" value="CarboxyPept-like_regulatory"/>
</dbReference>
<dbReference type="InterPro" id="IPR000531">
    <property type="entry name" value="Beta-barrel_TonB"/>
</dbReference>
<keyword evidence="3 8" id="KW-1134">Transmembrane beta strand</keyword>
<evidence type="ECO:0000313" key="14">
    <source>
        <dbReference type="Proteomes" id="UP000323426"/>
    </source>
</evidence>
<dbReference type="EMBL" id="VWSF01000009">
    <property type="protein sequence ID" value="KAA5544981.1"/>
    <property type="molecule type" value="Genomic_DNA"/>
</dbReference>
<feature type="domain" description="TonB-dependent receptor plug" evidence="12">
    <location>
        <begin position="135"/>
        <end position="241"/>
    </location>
</feature>
<dbReference type="Gene3D" id="2.40.170.20">
    <property type="entry name" value="TonB-dependent receptor, beta-barrel domain"/>
    <property type="match status" value="1"/>
</dbReference>
<evidence type="ECO:0000256" key="10">
    <source>
        <dbReference type="SAM" id="SignalP"/>
    </source>
</evidence>
<evidence type="ECO:0000256" key="8">
    <source>
        <dbReference type="PROSITE-ProRule" id="PRU01360"/>
    </source>
</evidence>
<dbReference type="InterPro" id="IPR023997">
    <property type="entry name" value="TonB-dep_OMP_SusC/RagA_CS"/>
</dbReference>
<dbReference type="AlphaFoldDB" id="A0A5M6DBR0"/>
<dbReference type="InterPro" id="IPR037066">
    <property type="entry name" value="Plug_dom_sf"/>
</dbReference>
<keyword evidence="14" id="KW-1185">Reference proteome</keyword>
<dbReference type="Proteomes" id="UP000323426">
    <property type="component" value="Unassembled WGS sequence"/>
</dbReference>
<sequence>MKKFTNGWPYLACLLLLAGPGQGATASTSSSVAAARAAVRLVDWEITGKVVSERGEALPGVTVLLKGGSVGATTDANGNFALRVPETAGTLIFSYIGSVTKEVSFSGAGAINVTLSDDAKALQEVVVVGYGTMKKSSVTAAVAKIENKILDQVPAGRPETALVGRLAGVNIAQTRSTPGAAPLIRIRGAGSIDAGNDPLVVIDGFPGGSLGQINMNDVESIEVLKDASSAAIYGSRAAGGVIIVTTKKGQTGKPKLNFNTYYGVSKPMLHDDWVTGEEYYNYVVKYQNREFAWAGGDPSIPVWGDPRRPAQYQVNPIIKEEPQTIWQDEVLQRAPIQSYNFSVSGGTDAVKYYVSATHNGEEGIVKTASYKFYGVRANVDVKVNKIINMGFLLNPSYAKRRDAGSLMVSLVKYPPFVAPRNPDGTYPKARDYWGQNVTSQANPNGILNGTFNTSSALNNVGEAYLSLELLKGLNFRTSVGTNISSGSSDYFQASFATNSGSTSGSASDYRTINLLNENTLNYNRTFKDIHEVSGLLGASYQQSTSRSTSLAAVPGSFNNDIIHTLNNAIINPAGTSSYREGWGLVSYFSRLHYAFKEKYLLSGSLRADGSSRFAPDNKWGYFPSASVGWRVSQEGFMQDIPAVSELKLRGSYGATGNFNIGNFSYLGGITSVNYSPNNVFAKGMAQTSFGNDKLKWEKTNSYDFGVELGLFQNRINMVLDFYDKTTTDQLYNVAIPAITGFTGTLSNIGEIRNKGVELELNTKNLTGDFKWSTFFNVSRNRNEVVSLGGLQERTVTDTYGMSWLLRVGEPMFSYYGYRTIGVLQNAEEVKNSPVLAGSKPGNPKYQDVNGDNKIDPQDRVILGNFQPKLFLGMSNDFAWKNFDLNITMQASLGAKMYTFENQSYQGNVLGAMRRSLVETQWWSPAEPGDGKMPAAALSQLNFQGASDIYIENASFLSVRNLNLGYTLPVGIAEKFRMNSLRVYTSINNLLMVTDKNFHGYNPEGYTAGEIGGVNSMPGYNANGSEPINRVFTVGLNVSF</sequence>
<keyword evidence="10" id="KW-0732">Signal</keyword>
<keyword evidence="6 8" id="KW-0472">Membrane</keyword>
<dbReference type="NCBIfam" id="TIGR04057">
    <property type="entry name" value="SusC_RagA_signa"/>
    <property type="match status" value="1"/>
</dbReference>
<dbReference type="PROSITE" id="PS52016">
    <property type="entry name" value="TONB_DEPENDENT_REC_3"/>
    <property type="match status" value="1"/>
</dbReference>
<keyword evidence="7 8" id="KW-0998">Cell outer membrane</keyword>
<reference evidence="13 14" key="1">
    <citation type="submission" date="2019-09" db="EMBL/GenBank/DDBJ databases">
        <title>Genome sequence and assembly of Adhaeribacter sp.</title>
        <authorList>
            <person name="Chhetri G."/>
        </authorList>
    </citation>
    <scope>NUCLEOTIDE SEQUENCE [LARGE SCALE GENOMIC DNA]</scope>
    <source>
        <strain evidence="13 14">DK36</strain>
    </source>
</reference>
<name>A0A5M6DBR0_9BACT</name>
<evidence type="ECO:0000259" key="11">
    <source>
        <dbReference type="Pfam" id="PF00593"/>
    </source>
</evidence>
<dbReference type="InterPro" id="IPR012910">
    <property type="entry name" value="Plug_dom"/>
</dbReference>
<dbReference type="InterPro" id="IPR039426">
    <property type="entry name" value="TonB-dep_rcpt-like"/>
</dbReference>
<organism evidence="13 14">
    <name type="scientific">Adhaeribacter rhizoryzae</name>
    <dbReference type="NCBI Taxonomy" id="2607907"/>
    <lineage>
        <taxon>Bacteria</taxon>
        <taxon>Pseudomonadati</taxon>
        <taxon>Bacteroidota</taxon>
        <taxon>Cytophagia</taxon>
        <taxon>Cytophagales</taxon>
        <taxon>Hymenobacteraceae</taxon>
        <taxon>Adhaeribacter</taxon>
    </lineage>
</organism>
<proteinExistence type="inferred from homology"/>